<keyword evidence="4" id="KW-0472">Membrane</keyword>
<keyword evidence="8" id="KW-1185">Reference proteome</keyword>
<dbReference type="Pfam" id="PF13675">
    <property type="entry name" value="PilJ"/>
    <property type="match status" value="2"/>
</dbReference>
<evidence type="ECO:0000256" key="1">
    <source>
        <dbReference type="ARBA" id="ARBA00004141"/>
    </source>
</evidence>
<dbReference type="Proteomes" id="UP001528823">
    <property type="component" value="Unassembled WGS sequence"/>
</dbReference>
<evidence type="ECO:0000256" key="2">
    <source>
        <dbReference type="ARBA" id="ARBA00022692"/>
    </source>
</evidence>
<reference evidence="7 8" key="1">
    <citation type="submission" date="2022-11" db="EMBL/GenBank/DDBJ databases">
        <title>Spartinivicinus poritis sp. nov., isolated from scleractinian coral Porites lutea.</title>
        <authorList>
            <person name="Zhang G."/>
            <person name="Cai L."/>
            <person name="Wei Q."/>
        </authorList>
    </citation>
    <scope>NUCLEOTIDE SEQUENCE [LARGE SCALE GENOMIC DNA]</scope>
    <source>
        <strain evidence="7 8">A2-2</strain>
    </source>
</reference>
<evidence type="ECO:0000313" key="7">
    <source>
        <dbReference type="EMBL" id="MDE1461134.1"/>
    </source>
</evidence>
<keyword evidence="5" id="KW-0732">Signal</keyword>
<feature type="domain" description="NarX-like N-terminal" evidence="6">
    <location>
        <begin position="32"/>
        <end position="88"/>
    </location>
</feature>
<organism evidence="7 8">
    <name type="scientific">Spartinivicinus poritis</name>
    <dbReference type="NCBI Taxonomy" id="2994640"/>
    <lineage>
        <taxon>Bacteria</taxon>
        <taxon>Pseudomonadati</taxon>
        <taxon>Pseudomonadota</taxon>
        <taxon>Gammaproteobacteria</taxon>
        <taxon>Oceanospirillales</taxon>
        <taxon>Zooshikellaceae</taxon>
        <taxon>Spartinivicinus</taxon>
    </lineage>
</organism>
<comment type="caution">
    <text evidence="7">The sequence shown here is derived from an EMBL/GenBank/DDBJ whole genome shotgun (WGS) entry which is preliminary data.</text>
</comment>
<feature type="signal peptide" evidence="5">
    <location>
        <begin position="1"/>
        <end position="26"/>
    </location>
</feature>
<evidence type="ECO:0000256" key="4">
    <source>
        <dbReference type="ARBA" id="ARBA00023136"/>
    </source>
</evidence>
<proteinExistence type="predicted"/>
<evidence type="ECO:0000313" key="8">
    <source>
        <dbReference type="Proteomes" id="UP001528823"/>
    </source>
</evidence>
<dbReference type="InterPro" id="IPR029095">
    <property type="entry name" value="NarX-like_N"/>
</dbReference>
<accession>A0ABT5U442</accession>
<keyword evidence="2" id="KW-0812">Transmembrane</keyword>
<evidence type="ECO:0000259" key="6">
    <source>
        <dbReference type="Pfam" id="PF13675"/>
    </source>
</evidence>
<comment type="subcellular location">
    <subcellularLocation>
        <location evidence="1">Membrane</location>
        <topology evidence="1">Multi-pass membrane protein</topology>
    </subcellularLocation>
</comment>
<dbReference type="InterPro" id="IPR042295">
    <property type="entry name" value="NarX-like_N_sf"/>
</dbReference>
<dbReference type="RefSeq" id="WP_274687501.1">
    <property type="nucleotide sequence ID" value="NZ_JAPMOU010000003.1"/>
</dbReference>
<gene>
    <name evidence="7" type="ORF">ORQ98_04070</name>
</gene>
<feature type="chain" id="PRO_5046864293" evidence="5">
    <location>
        <begin position="27"/>
        <end position="261"/>
    </location>
</feature>
<protein>
    <submittedName>
        <fullName evidence="7">Type IV pili methyl-accepting chemotaxis transducer N-terminal domain-containing protein</fullName>
    </submittedName>
</protein>
<evidence type="ECO:0000256" key="5">
    <source>
        <dbReference type="SAM" id="SignalP"/>
    </source>
</evidence>
<name>A0ABT5U442_9GAMM</name>
<evidence type="ECO:0000256" key="3">
    <source>
        <dbReference type="ARBA" id="ARBA00022989"/>
    </source>
</evidence>
<keyword evidence="3" id="KW-1133">Transmembrane helix</keyword>
<sequence length="261" mass="29358">MCVKRSLLTMILTCLLLQPFEPVVSATELSIDGAINIAGRQRMLTQRLTKSYLLIGQGVATGKFKQQLQAGQQLFEKQLAQLANFLNKQKQDALLVPIQIQWSTFNLLITQKPLLNQAGKVIKEADRLLAVCDQLVVTLEQQAKGKKGQLINLAGRQRMLSQRIAMLYAGLSWGVKESDLQKQLQIAVDEYDRALVILRDSAVNNGLLNSALDKVISQWRFSRSGFNFMKNNQYVPFVIAATTESMLKKMERITSQYEAIN</sequence>
<dbReference type="EMBL" id="JAPMOU010000003">
    <property type="protein sequence ID" value="MDE1461134.1"/>
    <property type="molecule type" value="Genomic_DNA"/>
</dbReference>
<feature type="domain" description="NarX-like N-terminal" evidence="6">
    <location>
        <begin position="146"/>
        <end position="220"/>
    </location>
</feature>
<dbReference type="Gene3D" id="1.20.120.960">
    <property type="entry name" value="Histidine kinase NarX, sensor domain"/>
    <property type="match status" value="1"/>
</dbReference>